<organism evidence="1 2">
    <name type="scientific">Tissierella carlieri</name>
    <dbReference type="NCBI Taxonomy" id="689904"/>
    <lineage>
        <taxon>Bacteria</taxon>
        <taxon>Bacillati</taxon>
        <taxon>Bacillota</taxon>
        <taxon>Tissierellia</taxon>
        <taxon>Tissierellales</taxon>
        <taxon>Tissierellaceae</taxon>
        <taxon>Tissierella</taxon>
    </lineage>
</organism>
<evidence type="ECO:0000313" key="1">
    <source>
        <dbReference type="EMBL" id="MCQ4923478.1"/>
    </source>
</evidence>
<dbReference type="PROSITE" id="PS00304">
    <property type="entry name" value="SASP_1"/>
    <property type="match status" value="1"/>
</dbReference>
<dbReference type="InterPro" id="IPR018126">
    <property type="entry name" value="SASP_alpha/beta-type_CS"/>
</dbReference>
<dbReference type="InterPro" id="IPR001448">
    <property type="entry name" value="SASP_alpha/beta-type"/>
</dbReference>
<comment type="caution">
    <text evidence="1">The sequence shown here is derived from an EMBL/GenBank/DDBJ whole genome shotgun (WGS) entry which is preliminary data.</text>
</comment>
<gene>
    <name evidence="1" type="ORF">NE686_10300</name>
</gene>
<sequence length="61" mass="7010">MSKNKLIVPEAREALEKFKMEIANEFGVDDPRNLASKHTGLIVRELIKMGEEELIDNKKIE</sequence>
<dbReference type="EMBL" id="JANGAC010000007">
    <property type="protein sequence ID" value="MCQ4923478.1"/>
    <property type="molecule type" value="Genomic_DNA"/>
</dbReference>
<reference evidence="1 2" key="1">
    <citation type="submission" date="2022-06" db="EMBL/GenBank/DDBJ databases">
        <title>Isolation of gut microbiota from human fecal samples.</title>
        <authorList>
            <person name="Pamer E.G."/>
            <person name="Barat B."/>
            <person name="Waligurski E."/>
            <person name="Medina S."/>
            <person name="Paddock L."/>
            <person name="Mostad J."/>
        </authorList>
    </citation>
    <scope>NUCLEOTIDE SEQUENCE [LARGE SCALE GENOMIC DNA]</scope>
    <source>
        <strain evidence="1 2">DFI.7.95</strain>
    </source>
</reference>
<name>A0ABT1SAJ7_9FIRM</name>
<dbReference type="RefSeq" id="WP_216561921.1">
    <property type="nucleotide sequence ID" value="NZ_JAHLOH010000049.1"/>
</dbReference>
<dbReference type="Proteomes" id="UP001524478">
    <property type="component" value="Unassembled WGS sequence"/>
</dbReference>
<proteinExistence type="predicted"/>
<protein>
    <submittedName>
        <fullName evidence="1">Alpha/beta-type small acid-soluble spore protein</fullName>
    </submittedName>
</protein>
<dbReference type="Pfam" id="PF00269">
    <property type="entry name" value="SASP"/>
    <property type="match status" value="1"/>
</dbReference>
<dbReference type="PANTHER" id="PTHR36107:SF1">
    <property type="entry name" value="SMALL, ACID-SOLUBLE SPORE PROTEIN A"/>
    <property type="match status" value="1"/>
</dbReference>
<dbReference type="PANTHER" id="PTHR36107">
    <property type="entry name" value="SMALL, ACID-SOLUBLE SPORE PROTEIN A"/>
    <property type="match status" value="1"/>
</dbReference>
<evidence type="ECO:0000313" key="2">
    <source>
        <dbReference type="Proteomes" id="UP001524478"/>
    </source>
</evidence>
<dbReference type="InterPro" id="IPR050847">
    <property type="entry name" value="SASP_DNA-binding"/>
</dbReference>
<accession>A0ABT1SAJ7</accession>
<keyword evidence="2" id="KW-1185">Reference proteome</keyword>